<comment type="caution">
    <text evidence="1">The sequence shown here is derived from an EMBL/GenBank/DDBJ whole genome shotgun (WGS) entry which is preliminary data.</text>
</comment>
<evidence type="ECO:0008006" key="3">
    <source>
        <dbReference type="Google" id="ProtNLM"/>
    </source>
</evidence>
<protein>
    <recommendedName>
        <fullName evidence="3">ParB/Sulfiredoxin domain-containing protein</fullName>
    </recommendedName>
</protein>
<dbReference type="EMBL" id="VWPK01000046">
    <property type="protein sequence ID" value="KAA5609691.1"/>
    <property type="molecule type" value="Genomic_DNA"/>
</dbReference>
<dbReference type="AlphaFoldDB" id="A0A5M6IN51"/>
<dbReference type="OrthoDB" id="950695at2"/>
<sequence length="278" mass="30445">MRMTPDAIMVTPEMAKSWLQHNGGNRSLRPTHVKDLAAKMQAGRWRLTHQGIAISATGRLLDGQHRLEAVVQSGCTVPMMVFTGCDEEMFGVLDKGIIRTIRDDLKETGRVVDPCSLLARLAQGVSLSGTRVDSCDVDLVIDILRPSIDAMLATASSNARGRTASGIRAGWILRHATSPLRQDYLCEQWRAWVHLDTAAMAPGTSALLRRIESVSKGGTRSSVQAEHIAISWIAFDPSRRAFTKIVIKDIDGILDEVRERYLSVAASFASQIANRKAA</sequence>
<evidence type="ECO:0000313" key="2">
    <source>
        <dbReference type="Proteomes" id="UP000325255"/>
    </source>
</evidence>
<dbReference type="Proteomes" id="UP000325255">
    <property type="component" value="Unassembled WGS sequence"/>
</dbReference>
<dbReference type="RefSeq" id="WP_150043341.1">
    <property type="nucleotide sequence ID" value="NZ_OW485608.1"/>
</dbReference>
<evidence type="ECO:0000313" key="1">
    <source>
        <dbReference type="EMBL" id="KAA5609691.1"/>
    </source>
</evidence>
<name>A0A5M6IN51_9PROT</name>
<proteinExistence type="predicted"/>
<keyword evidence="2" id="KW-1185">Reference proteome</keyword>
<accession>A0A5M6IN51</accession>
<organism evidence="1 2">
    <name type="scientific">Rhodovastum atsumiense</name>
    <dbReference type="NCBI Taxonomy" id="504468"/>
    <lineage>
        <taxon>Bacteria</taxon>
        <taxon>Pseudomonadati</taxon>
        <taxon>Pseudomonadota</taxon>
        <taxon>Alphaproteobacteria</taxon>
        <taxon>Acetobacterales</taxon>
        <taxon>Acetobacteraceae</taxon>
        <taxon>Rhodovastum</taxon>
    </lineage>
</organism>
<gene>
    <name evidence="1" type="ORF">F1189_23310</name>
</gene>
<reference evidence="1 2" key="1">
    <citation type="submission" date="2019-09" db="EMBL/GenBank/DDBJ databases">
        <title>Genome sequence of Rhodovastum atsumiense, a diverse member of the Acetobacteraceae family of non-sulfur purple photosynthetic bacteria.</title>
        <authorList>
            <person name="Meyer T."/>
            <person name="Kyndt J."/>
        </authorList>
    </citation>
    <scope>NUCLEOTIDE SEQUENCE [LARGE SCALE GENOMIC DNA]</scope>
    <source>
        <strain evidence="1 2">DSM 21279</strain>
    </source>
</reference>